<proteinExistence type="predicted"/>
<dbReference type="SUPFAM" id="SSF53756">
    <property type="entry name" value="UDP-Glycosyltransferase/glycogen phosphorylase"/>
    <property type="match status" value="1"/>
</dbReference>
<dbReference type="InterPro" id="IPR050426">
    <property type="entry name" value="Glycosyltransferase_28"/>
</dbReference>
<dbReference type="GO" id="GO:0008194">
    <property type="term" value="F:UDP-glycosyltransferase activity"/>
    <property type="evidence" value="ECO:0007669"/>
    <property type="project" value="TreeGrafter"/>
</dbReference>
<dbReference type="InterPro" id="IPR004276">
    <property type="entry name" value="GlycoTrans_28_N"/>
</dbReference>
<dbReference type="EMBL" id="CALTRL010001937">
    <property type="protein sequence ID" value="CAH7674195.1"/>
    <property type="molecule type" value="Genomic_DNA"/>
</dbReference>
<sequence>TKGSRGDVQPYISLCQALQKDGHTCRIASHGKYKTWIEGYGIDFVENGGDLAELMKICIDNGWHIF</sequence>
<protein>
    <recommendedName>
        <fullName evidence="1">Glycosyltransferase family 28 N-terminal domain-containing protein</fullName>
    </recommendedName>
</protein>
<dbReference type="GO" id="GO:0005975">
    <property type="term" value="P:carbohydrate metabolic process"/>
    <property type="evidence" value="ECO:0007669"/>
    <property type="project" value="InterPro"/>
</dbReference>
<dbReference type="Gene3D" id="3.40.50.2000">
    <property type="entry name" value="Glycogen Phosphorylase B"/>
    <property type="match status" value="1"/>
</dbReference>
<dbReference type="GO" id="GO:0016758">
    <property type="term" value="F:hexosyltransferase activity"/>
    <property type="evidence" value="ECO:0007669"/>
    <property type="project" value="InterPro"/>
</dbReference>
<evidence type="ECO:0000313" key="2">
    <source>
        <dbReference type="EMBL" id="CAH7674195.1"/>
    </source>
</evidence>
<feature type="non-terminal residue" evidence="2">
    <location>
        <position position="1"/>
    </location>
</feature>
<name>A0AAV0B0I5_PHAPC</name>
<evidence type="ECO:0000259" key="1">
    <source>
        <dbReference type="Pfam" id="PF03033"/>
    </source>
</evidence>
<gene>
    <name evidence="2" type="ORF">PPACK8108_LOCUS9105</name>
</gene>
<accession>A0AAV0B0I5</accession>
<evidence type="ECO:0000313" key="3">
    <source>
        <dbReference type="Proteomes" id="UP001153365"/>
    </source>
</evidence>
<dbReference type="AlphaFoldDB" id="A0AAV0B0I5"/>
<comment type="caution">
    <text evidence="2">The sequence shown here is derived from an EMBL/GenBank/DDBJ whole genome shotgun (WGS) entry which is preliminary data.</text>
</comment>
<dbReference type="Proteomes" id="UP001153365">
    <property type="component" value="Unassembled WGS sequence"/>
</dbReference>
<dbReference type="GO" id="GO:0016125">
    <property type="term" value="P:sterol metabolic process"/>
    <property type="evidence" value="ECO:0007669"/>
    <property type="project" value="TreeGrafter"/>
</dbReference>
<dbReference type="PANTHER" id="PTHR48050">
    <property type="entry name" value="STEROL 3-BETA-GLUCOSYLTRANSFERASE"/>
    <property type="match status" value="1"/>
</dbReference>
<reference evidence="2" key="1">
    <citation type="submission" date="2022-06" db="EMBL/GenBank/DDBJ databases">
        <authorList>
            <consortium name="SYNGENTA / RWTH Aachen University"/>
        </authorList>
    </citation>
    <scope>NUCLEOTIDE SEQUENCE</scope>
</reference>
<dbReference type="Pfam" id="PF03033">
    <property type="entry name" value="Glyco_transf_28"/>
    <property type="match status" value="1"/>
</dbReference>
<dbReference type="PANTHER" id="PTHR48050:SF25">
    <property type="entry name" value="STEROL 3-BETA-GLUCOSYLTRANSFERASE"/>
    <property type="match status" value="1"/>
</dbReference>
<keyword evidence="3" id="KW-1185">Reference proteome</keyword>
<feature type="domain" description="Glycosyltransferase family 28 N-terminal" evidence="1">
    <location>
        <begin position="3"/>
        <end position="46"/>
    </location>
</feature>
<organism evidence="2 3">
    <name type="scientific">Phakopsora pachyrhizi</name>
    <name type="common">Asian soybean rust disease fungus</name>
    <dbReference type="NCBI Taxonomy" id="170000"/>
    <lineage>
        <taxon>Eukaryota</taxon>
        <taxon>Fungi</taxon>
        <taxon>Dikarya</taxon>
        <taxon>Basidiomycota</taxon>
        <taxon>Pucciniomycotina</taxon>
        <taxon>Pucciniomycetes</taxon>
        <taxon>Pucciniales</taxon>
        <taxon>Phakopsoraceae</taxon>
        <taxon>Phakopsora</taxon>
    </lineage>
</organism>